<gene>
    <name evidence="10" type="ORF">RAMLITH_16935</name>
</gene>
<keyword evidence="11" id="KW-1185">Reference proteome</keyword>
<keyword evidence="2" id="KW-0145">Chemotaxis</keyword>
<evidence type="ECO:0000256" key="1">
    <source>
        <dbReference type="ARBA" id="ARBA00004370"/>
    </source>
</evidence>
<feature type="transmembrane region" description="Helical" evidence="7">
    <location>
        <begin position="12"/>
        <end position="40"/>
    </location>
</feature>
<evidence type="ECO:0000313" key="11">
    <source>
        <dbReference type="Proteomes" id="UP000521868"/>
    </source>
</evidence>
<comment type="similarity">
    <text evidence="3">Belongs to the methyl-accepting chemotaxis (MCP) protein family.</text>
</comment>
<feature type="domain" description="HAMP" evidence="9">
    <location>
        <begin position="222"/>
        <end position="263"/>
    </location>
</feature>
<dbReference type="Pfam" id="PF00015">
    <property type="entry name" value="MCPsignal"/>
    <property type="match status" value="1"/>
</dbReference>
<reference evidence="10 11" key="1">
    <citation type="journal article" date="2020" name="Nature">
        <title>Bacterial chemolithoautotrophy via manganese oxidation.</title>
        <authorList>
            <person name="Yu H."/>
            <person name="Leadbetter J.R."/>
        </authorList>
    </citation>
    <scope>NUCLEOTIDE SEQUENCE [LARGE SCALE GENOMIC DNA]</scope>
    <source>
        <strain evidence="10 11">RBP-1</strain>
    </source>
</reference>
<sequence length="530" mass="56201">MFNTLRVSTRLVLLNAVVALFTVTLVAVAYSMISGIAASLADVRGLEGNRVLYKGSDAIWELRFGIANYTLATPENRKKILAGRPKLYETLDQSLQAYSDLGASSEQKAVLKQLGEQYRRYREGAPRWFELIDAGQLEEAAAYRAKVTNDAASAMVRHFNVLLENQSRLNQELSAESMAMASRARDVMLAISIAGLVLAVAIGYLITRSLLRQLGGEPADAARIMGEVAEGDLTVDVPLRPADTSSMLFALRNMAARLARTMDEVRASAQALSSASQEVSATAQAMSQGASEQASSVEETSASVEQMTASITQNGENAGVTDRMAVQASQQAAEGGQAVQQTVRAMKDIARKIVIIDDIAYQTNLLALNAAIEAARAGEHGRGFAVVAGEVRKLAERSQVAAQEIAEMASASTSVAERAGSMLDEMVPAIQKTSALVQEIAAASREQSASVGQINTAMGQLNQITQRNASSSEELAATSEEMSAQVENLQRLIAFFKVPGEAAQPPGGPGPRRAAALATPSRLALEAAPA</sequence>
<evidence type="ECO:0000256" key="4">
    <source>
        <dbReference type="PROSITE-ProRule" id="PRU00284"/>
    </source>
</evidence>
<keyword evidence="4" id="KW-0807">Transducer</keyword>
<accession>A0A7X6DHY5</accession>
<comment type="subcellular location">
    <subcellularLocation>
        <location evidence="1">Membrane</location>
    </subcellularLocation>
</comment>
<dbReference type="InterPro" id="IPR035440">
    <property type="entry name" value="4HB_MCP_dom_sf"/>
</dbReference>
<dbReference type="PANTHER" id="PTHR43531">
    <property type="entry name" value="PROTEIN ICFG"/>
    <property type="match status" value="1"/>
</dbReference>
<feature type="domain" description="Methyl-accepting transducer" evidence="8">
    <location>
        <begin position="268"/>
        <end position="483"/>
    </location>
</feature>
<dbReference type="InterPro" id="IPR004089">
    <property type="entry name" value="MCPsignal_dom"/>
</dbReference>
<feature type="compositionally biased region" description="Low complexity" evidence="6">
    <location>
        <begin position="500"/>
        <end position="520"/>
    </location>
</feature>
<protein>
    <submittedName>
        <fullName evidence="10">Methyl-accepting chemotaxis protein</fullName>
    </submittedName>
</protein>
<dbReference type="InterPro" id="IPR051310">
    <property type="entry name" value="MCP_chemotaxis"/>
</dbReference>
<dbReference type="FunFam" id="1.10.287.950:FF:000001">
    <property type="entry name" value="Methyl-accepting chemotaxis sensory transducer"/>
    <property type="match status" value="1"/>
</dbReference>
<evidence type="ECO:0000256" key="5">
    <source>
        <dbReference type="SAM" id="Coils"/>
    </source>
</evidence>
<dbReference type="InterPro" id="IPR004090">
    <property type="entry name" value="Chemotax_Me-accpt_rcpt"/>
</dbReference>
<dbReference type="GO" id="GO:0005886">
    <property type="term" value="C:plasma membrane"/>
    <property type="evidence" value="ECO:0007669"/>
    <property type="project" value="TreeGrafter"/>
</dbReference>
<dbReference type="PROSITE" id="PS50885">
    <property type="entry name" value="HAMP"/>
    <property type="match status" value="1"/>
</dbReference>
<feature type="region of interest" description="Disordered" evidence="6">
    <location>
        <begin position="500"/>
        <end position="530"/>
    </location>
</feature>
<keyword evidence="7" id="KW-1133">Transmembrane helix</keyword>
<proteinExistence type="inferred from homology"/>
<dbReference type="GO" id="GO:0006935">
    <property type="term" value="P:chemotaxis"/>
    <property type="evidence" value="ECO:0007669"/>
    <property type="project" value="UniProtKB-KW"/>
</dbReference>
<dbReference type="GO" id="GO:0004888">
    <property type="term" value="F:transmembrane signaling receptor activity"/>
    <property type="evidence" value="ECO:0007669"/>
    <property type="project" value="InterPro"/>
</dbReference>
<keyword evidence="5" id="KW-0175">Coiled coil</keyword>
<dbReference type="InterPro" id="IPR003660">
    <property type="entry name" value="HAMP_dom"/>
</dbReference>
<feature type="transmembrane region" description="Helical" evidence="7">
    <location>
        <begin position="187"/>
        <end position="206"/>
    </location>
</feature>
<evidence type="ECO:0000256" key="7">
    <source>
        <dbReference type="SAM" id="Phobius"/>
    </source>
</evidence>
<dbReference type="SUPFAM" id="SSF58104">
    <property type="entry name" value="Methyl-accepting chemotaxis protein (MCP) signaling domain"/>
    <property type="match status" value="1"/>
</dbReference>
<keyword evidence="7" id="KW-0472">Membrane</keyword>
<evidence type="ECO:0000256" key="2">
    <source>
        <dbReference type="ARBA" id="ARBA00022500"/>
    </source>
</evidence>
<dbReference type="Pfam" id="PF12729">
    <property type="entry name" value="4HB_MCP_1"/>
    <property type="match status" value="1"/>
</dbReference>
<dbReference type="GO" id="GO:0007165">
    <property type="term" value="P:signal transduction"/>
    <property type="evidence" value="ECO:0007669"/>
    <property type="project" value="UniProtKB-KW"/>
</dbReference>
<evidence type="ECO:0000256" key="3">
    <source>
        <dbReference type="ARBA" id="ARBA00029447"/>
    </source>
</evidence>
<dbReference type="Gene3D" id="1.10.287.950">
    <property type="entry name" value="Methyl-accepting chemotaxis protein"/>
    <property type="match status" value="1"/>
</dbReference>
<evidence type="ECO:0000259" key="9">
    <source>
        <dbReference type="PROSITE" id="PS50885"/>
    </source>
</evidence>
<dbReference type="PROSITE" id="PS50111">
    <property type="entry name" value="CHEMOTAXIS_TRANSDUC_2"/>
    <property type="match status" value="1"/>
</dbReference>
<comment type="caution">
    <text evidence="10">The sequence shown here is derived from an EMBL/GenBank/DDBJ whole genome shotgun (WGS) entry which is preliminary data.</text>
</comment>
<dbReference type="SMART" id="SM00283">
    <property type="entry name" value="MA"/>
    <property type="match status" value="1"/>
</dbReference>
<name>A0A7X6DHY5_9BURK</name>
<dbReference type="SUPFAM" id="SSF47170">
    <property type="entry name" value="Aspartate receptor, ligand-binding domain"/>
    <property type="match status" value="1"/>
</dbReference>
<evidence type="ECO:0000259" key="8">
    <source>
        <dbReference type="PROSITE" id="PS50111"/>
    </source>
</evidence>
<dbReference type="PRINTS" id="PR00260">
    <property type="entry name" value="CHEMTRNSDUCR"/>
</dbReference>
<dbReference type="EMBL" id="VTOX01000006">
    <property type="protein sequence ID" value="NKE67512.1"/>
    <property type="molecule type" value="Genomic_DNA"/>
</dbReference>
<dbReference type="Proteomes" id="UP000521868">
    <property type="component" value="Unassembled WGS sequence"/>
</dbReference>
<dbReference type="PANTHER" id="PTHR43531:SF11">
    <property type="entry name" value="METHYL-ACCEPTING CHEMOTAXIS PROTEIN 3"/>
    <property type="match status" value="1"/>
</dbReference>
<dbReference type="AlphaFoldDB" id="A0A7X6DHY5"/>
<keyword evidence="7" id="KW-0812">Transmembrane</keyword>
<organism evidence="10 11">
    <name type="scientific">Ramlibacter lithotrophicus</name>
    <dbReference type="NCBI Taxonomy" id="2606681"/>
    <lineage>
        <taxon>Bacteria</taxon>
        <taxon>Pseudomonadati</taxon>
        <taxon>Pseudomonadota</taxon>
        <taxon>Betaproteobacteria</taxon>
        <taxon>Burkholderiales</taxon>
        <taxon>Comamonadaceae</taxon>
        <taxon>Ramlibacter</taxon>
    </lineage>
</organism>
<dbReference type="InterPro" id="IPR024478">
    <property type="entry name" value="HlyB_4HB_MCP"/>
</dbReference>
<evidence type="ECO:0000256" key="6">
    <source>
        <dbReference type="SAM" id="MobiDB-lite"/>
    </source>
</evidence>
<dbReference type="RefSeq" id="WP_238344239.1">
    <property type="nucleotide sequence ID" value="NZ_VTOX01000006.1"/>
</dbReference>
<evidence type="ECO:0000313" key="10">
    <source>
        <dbReference type="EMBL" id="NKE67512.1"/>
    </source>
</evidence>
<feature type="coiled-coil region" evidence="5">
    <location>
        <begin position="461"/>
        <end position="492"/>
    </location>
</feature>